<dbReference type="Proteomes" id="UP000516230">
    <property type="component" value="Chromosome"/>
</dbReference>
<keyword evidence="1" id="KW-1133">Transmembrane helix</keyword>
<feature type="transmembrane region" description="Helical" evidence="1">
    <location>
        <begin position="12"/>
        <end position="31"/>
    </location>
</feature>
<protein>
    <submittedName>
        <fullName evidence="2">Uncharacterized protein</fullName>
    </submittedName>
</protein>
<evidence type="ECO:0000313" key="3">
    <source>
        <dbReference type="Proteomes" id="UP000516230"/>
    </source>
</evidence>
<name>A0A7H0HTX0_9ACTN</name>
<keyword evidence="3" id="KW-1185">Reference proteome</keyword>
<evidence type="ECO:0000256" key="1">
    <source>
        <dbReference type="SAM" id="Phobius"/>
    </source>
</evidence>
<accession>A0A7H0HTX0</accession>
<organism evidence="2 3">
    <name type="scientific">Streptomyces genisteinicus</name>
    <dbReference type="NCBI Taxonomy" id="2768068"/>
    <lineage>
        <taxon>Bacteria</taxon>
        <taxon>Bacillati</taxon>
        <taxon>Actinomycetota</taxon>
        <taxon>Actinomycetes</taxon>
        <taxon>Kitasatosporales</taxon>
        <taxon>Streptomycetaceae</taxon>
        <taxon>Streptomyces</taxon>
    </lineage>
</organism>
<dbReference type="RefSeq" id="WP_187741137.1">
    <property type="nucleotide sequence ID" value="NZ_CP060825.1"/>
</dbReference>
<evidence type="ECO:0000313" key="2">
    <source>
        <dbReference type="EMBL" id="QNP63986.1"/>
    </source>
</evidence>
<reference evidence="2 3" key="1">
    <citation type="submission" date="2020-08" db="EMBL/GenBank/DDBJ databases">
        <title>A novel species.</title>
        <authorList>
            <person name="Gao J."/>
        </authorList>
    </citation>
    <scope>NUCLEOTIDE SEQUENCE [LARGE SCALE GENOMIC DNA]</scope>
    <source>
        <strain evidence="2 3">CRPJ-33</strain>
    </source>
</reference>
<dbReference type="AlphaFoldDB" id="A0A7H0HTX0"/>
<keyword evidence="1" id="KW-0472">Membrane</keyword>
<keyword evidence="1" id="KW-0812">Transmembrane</keyword>
<dbReference type="EMBL" id="CP060825">
    <property type="protein sequence ID" value="QNP63986.1"/>
    <property type="molecule type" value="Genomic_DNA"/>
</dbReference>
<gene>
    <name evidence="2" type="ORF">IAG43_14325</name>
</gene>
<sequence>MPLIALVAEQYVQWRFGFVAALGLALLAFGLKAENATCTGVGGLLLVAPAVGSG</sequence>
<dbReference type="KEGG" id="sgj:IAG43_14325"/>
<proteinExistence type="predicted"/>